<reference evidence="13 14" key="1">
    <citation type="submission" date="2018-03" db="EMBL/GenBank/DDBJ databases">
        <title>Genomic Encyclopedia of Archaeal and Bacterial Type Strains, Phase II (KMG-II): from individual species to whole genera.</title>
        <authorList>
            <person name="Goeker M."/>
        </authorList>
    </citation>
    <scope>NUCLEOTIDE SEQUENCE [LARGE SCALE GENOMIC DNA]</scope>
    <source>
        <strain evidence="13 14">DSM 100346</strain>
    </source>
</reference>
<dbReference type="Gene3D" id="1.20.5.100">
    <property type="entry name" value="Cytochrome c1, transmembrane anchor, C-terminal"/>
    <property type="match status" value="1"/>
</dbReference>
<dbReference type="GO" id="GO:0003979">
    <property type="term" value="F:UDP-glucose 6-dehydrogenase activity"/>
    <property type="evidence" value="ECO:0007669"/>
    <property type="project" value="UniProtKB-EC"/>
</dbReference>
<dbReference type="Pfam" id="PF00984">
    <property type="entry name" value="UDPG_MGDP_dh"/>
    <property type="match status" value="1"/>
</dbReference>
<dbReference type="InterPro" id="IPR036291">
    <property type="entry name" value="NAD(P)-bd_dom_sf"/>
</dbReference>
<dbReference type="GO" id="GO:0000271">
    <property type="term" value="P:polysaccharide biosynthetic process"/>
    <property type="evidence" value="ECO:0007669"/>
    <property type="project" value="InterPro"/>
</dbReference>
<dbReference type="Pfam" id="PF03720">
    <property type="entry name" value="UDPG_MGDP_dh_C"/>
    <property type="match status" value="1"/>
</dbReference>
<comment type="pathway">
    <text evidence="1">Nucleotide-sugar biosynthesis; UDP-alpha-D-glucuronate biosynthesis; UDP-alpha-D-glucuronate from UDP-alpha-D-glucose: step 1/1.</text>
</comment>
<comment type="catalytic activity">
    <reaction evidence="7 8">
        <text>UDP-alpha-D-glucose + 2 NAD(+) + H2O = UDP-alpha-D-glucuronate + 2 NADH + 3 H(+)</text>
        <dbReference type="Rhea" id="RHEA:23596"/>
        <dbReference type="ChEBI" id="CHEBI:15377"/>
        <dbReference type="ChEBI" id="CHEBI:15378"/>
        <dbReference type="ChEBI" id="CHEBI:57540"/>
        <dbReference type="ChEBI" id="CHEBI:57945"/>
        <dbReference type="ChEBI" id="CHEBI:58052"/>
        <dbReference type="ChEBI" id="CHEBI:58885"/>
        <dbReference type="EC" id="1.1.1.22"/>
    </reaction>
</comment>
<dbReference type="UniPathway" id="UPA00038">
    <property type="reaction ID" value="UER00491"/>
</dbReference>
<dbReference type="EC" id="1.1.1.22" evidence="3 8"/>
<feature type="binding site" evidence="10">
    <location>
        <begin position="150"/>
        <end position="153"/>
    </location>
    <ligand>
        <name>substrate</name>
    </ligand>
</feature>
<feature type="binding site" evidence="10">
    <location>
        <position position="205"/>
    </location>
    <ligand>
        <name>substrate</name>
    </ligand>
</feature>
<dbReference type="RefSeq" id="WP_109672785.1">
    <property type="nucleotide sequence ID" value="NZ_QGDT01000001.1"/>
</dbReference>
<dbReference type="GO" id="GO:0006065">
    <property type="term" value="P:UDP-glucuronate biosynthetic process"/>
    <property type="evidence" value="ECO:0007669"/>
    <property type="project" value="UniProtKB-UniPathway"/>
</dbReference>
<dbReference type="Pfam" id="PF03721">
    <property type="entry name" value="UDPG_MGDP_dh_N"/>
    <property type="match status" value="1"/>
</dbReference>
<comment type="caution">
    <text evidence="13">The sequence shown here is derived from an EMBL/GenBank/DDBJ whole genome shotgun (WGS) entry which is preliminary data.</text>
</comment>
<feature type="binding site" evidence="10">
    <location>
        <position position="322"/>
    </location>
    <ligand>
        <name>substrate</name>
    </ligand>
</feature>
<dbReference type="PIRSF" id="PIRSF000124">
    <property type="entry name" value="UDPglc_GDPman_dh"/>
    <property type="match status" value="1"/>
</dbReference>
<keyword evidence="5 8" id="KW-0560">Oxidoreductase</keyword>
<dbReference type="OrthoDB" id="9803238at2"/>
<feature type="binding site" evidence="11">
    <location>
        <position position="329"/>
    </location>
    <ligand>
        <name>NAD(+)</name>
        <dbReference type="ChEBI" id="CHEBI:57540"/>
    </ligand>
</feature>
<dbReference type="PANTHER" id="PTHR43750">
    <property type="entry name" value="UDP-GLUCOSE 6-DEHYDROGENASE TUAD"/>
    <property type="match status" value="1"/>
</dbReference>
<evidence type="ECO:0000256" key="6">
    <source>
        <dbReference type="ARBA" id="ARBA00023027"/>
    </source>
</evidence>
<keyword evidence="14" id="KW-1185">Reference proteome</keyword>
<feature type="domain" description="UDP-glucose/GDP-mannose dehydrogenase C-terminal" evidence="12">
    <location>
        <begin position="315"/>
        <end position="417"/>
    </location>
</feature>
<dbReference type="Proteomes" id="UP000245880">
    <property type="component" value="Unassembled WGS sequence"/>
</dbReference>
<keyword evidence="6 8" id="KW-0520">NAD</keyword>
<dbReference type="PANTHER" id="PTHR43750:SF3">
    <property type="entry name" value="UDP-GLUCOSE 6-DEHYDROGENASE TUAD"/>
    <property type="match status" value="1"/>
</dbReference>
<feature type="active site" description="Nucleophile" evidence="9">
    <location>
        <position position="261"/>
    </location>
</feature>
<dbReference type="InterPro" id="IPR028357">
    <property type="entry name" value="UDPglc_DH_bac"/>
</dbReference>
<evidence type="ECO:0000256" key="9">
    <source>
        <dbReference type="PIRSR" id="PIRSR500134-1"/>
    </source>
</evidence>
<feature type="binding site" evidence="11">
    <location>
        <position position="153"/>
    </location>
    <ligand>
        <name>NAD(+)</name>
        <dbReference type="ChEBI" id="CHEBI:57540"/>
    </ligand>
</feature>
<dbReference type="PIRSF" id="PIRSF500134">
    <property type="entry name" value="UDPglc_DH_bac"/>
    <property type="match status" value="1"/>
</dbReference>
<evidence type="ECO:0000256" key="4">
    <source>
        <dbReference type="ARBA" id="ARBA00015132"/>
    </source>
</evidence>
<dbReference type="InterPro" id="IPR036220">
    <property type="entry name" value="UDP-Glc/GDP-Man_DH_C_sf"/>
</dbReference>
<dbReference type="SMART" id="SM00984">
    <property type="entry name" value="UDPG_MGDP_dh_C"/>
    <property type="match status" value="1"/>
</dbReference>
<feature type="binding site" evidence="11">
    <location>
        <position position="30"/>
    </location>
    <ligand>
        <name>NAD(+)</name>
        <dbReference type="ChEBI" id="CHEBI:57540"/>
    </ligand>
</feature>
<dbReference type="InterPro" id="IPR008927">
    <property type="entry name" value="6-PGluconate_DH-like_C_sf"/>
</dbReference>
<evidence type="ECO:0000313" key="13">
    <source>
        <dbReference type="EMBL" id="PWJ60531.1"/>
    </source>
</evidence>
<dbReference type="InterPro" id="IPR014027">
    <property type="entry name" value="UDP-Glc/GDP-Man_DH_C"/>
</dbReference>
<proteinExistence type="inferred from homology"/>
<evidence type="ECO:0000256" key="3">
    <source>
        <dbReference type="ARBA" id="ARBA00012954"/>
    </source>
</evidence>
<dbReference type="SUPFAM" id="SSF52413">
    <property type="entry name" value="UDP-glucose/GDP-mannose dehydrogenase C-terminal domain"/>
    <property type="match status" value="1"/>
</dbReference>
<evidence type="ECO:0000313" key="14">
    <source>
        <dbReference type="Proteomes" id="UP000245880"/>
    </source>
</evidence>
<feature type="binding site" evidence="10">
    <location>
        <begin position="250"/>
        <end position="254"/>
    </location>
    <ligand>
        <name>substrate</name>
    </ligand>
</feature>
<gene>
    <name evidence="13" type="ORF">CLV98_101716</name>
</gene>
<feature type="binding site" evidence="11">
    <location>
        <position position="35"/>
    </location>
    <ligand>
        <name>NAD(+)</name>
        <dbReference type="ChEBI" id="CHEBI:57540"/>
    </ligand>
</feature>
<dbReference type="InterPro" id="IPR017476">
    <property type="entry name" value="UDP-Glc/GDP-Man"/>
</dbReference>
<dbReference type="InterPro" id="IPR014026">
    <property type="entry name" value="UDP-Glc/GDP-Man_DH_dimer"/>
</dbReference>
<dbReference type="GO" id="GO:0051287">
    <property type="term" value="F:NAD binding"/>
    <property type="evidence" value="ECO:0007669"/>
    <property type="project" value="InterPro"/>
</dbReference>
<accession>A0A316ASU1</accession>
<evidence type="ECO:0000256" key="7">
    <source>
        <dbReference type="ARBA" id="ARBA00047473"/>
    </source>
</evidence>
<comment type="similarity">
    <text evidence="2 8">Belongs to the UDP-glucose/GDP-mannose dehydrogenase family.</text>
</comment>
<evidence type="ECO:0000256" key="5">
    <source>
        <dbReference type="ARBA" id="ARBA00023002"/>
    </source>
</evidence>
<dbReference type="EMBL" id="QGDT01000001">
    <property type="protein sequence ID" value="PWJ60531.1"/>
    <property type="molecule type" value="Genomic_DNA"/>
</dbReference>
<evidence type="ECO:0000256" key="2">
    <source>
        <dbReference type="ARBA" id="ARBA00006601"/>
    </source>
</evidence>
<dbReference type="NCBIfam" id="TIGR03026">
    <property type="entry name" value="NDP-sugDHase"/>
    <property type="match status" value="1"/>
</dbReference>
<dbReference type="InterPro" id="IPR001732">
    <property type="entry name" value="UDP-Glc/GDP-Man_DH_N"/>
</dbReference>
<evidence type="ECO:0000259" key="12">
    <source>
        <dbReference type="SMART" id="SM00984"/>
    </source>
</evidence>
<dbReference type="AlphaFoldDB" id="A0A316ASU1"/>
<feature type="binding site" evidence="10">
    <location>
        <position position="258"/>
    </location>
    <ligand>
        <name>substrate</name>
    </ligand>
</feature>
<dbReference type="Gene3D" id="3.40.50.720">
    <property type="entry name" value="NAD(P)-binding Rossmann-like Domain"/>
    <property type="match status" value="2"/>
</dbReference>
<evidence type="ECO:0000256" key="1">
    <source>
        <dbReference type="ARBA" id="ARBA00004701"/>
    </source>
</evidence>
<organism evidence="13 14">
    <name type="scientific">Dyadobacter jejuensis</name>
    <dbReference type="NCBI Taxonomy" id="1082580"/>
    <lineage>
        <taxon>Bacteria</taxon>
        <taxon>Pseudomonadati</taxon>
        <taxon>Bacteroidota</taxon>
        <taxon>Cytophagia</taxon>
        <taxon>Cytophagales</taxon>
        <taxon>Spirosomataceae</taxon>
        <taxon>Dyadobacter</taxon>
    </lineage>
</organism>
<evidence type="ECO:0000256" key="8">
    <source>
        <dbReference type="PIRNR" id="PIRNR000124"/>
    </source>
</evidence>
<feature type="binding site" evidence="11">
    <location>
        <position position="121"/>
    </location>
    <ligand>
        <name>NAD(+)</name>
        <dbReference type="ChEBI" id="CHEBI:57540"/>
    </ligand>
</feature>
<name>A0A316ASU1_9BACT</name>
<dbReference type="SUPFAM" id="SSF51735">
    <property type="entry name" value="NAD(P)-binding Rossmann-fold domains"/>
    <property type="match status" value="1"/>
</dbReference>
<feature type="binding site" evidence="11">
    <location>
        <position position="86"/>
    </location>
    <ligand>
        <name>NAD(+)</name>
        <dbReference type="ChEBI" id="CHEBI:57540"/>
    </ligand>
</feature>
<protein>
    <recommendedName>
        <fullName evidence="4 8">UDP-glucose 6-dehydrogenase</fullName>
        <ecNumber evidence="3 8">1.1.1.22</ecNumber>
    </recommendedName>
</protein>
<feature type="binding site" evidence="11">
    <location>
        <position position="264"/>
    </location>
    <ligand>
        <name>NAD(+)</name>
        <dbReference type="ChEBI" id="CHEBI:57540"/>
    </ligand>
</feature>
<dbReference type="SUPFAM" id="SSF48179">
    <property type="entry name" value="6-phosphogluconate dehydrogenase C-terminal domain-like"/>
    <property type="match status" value="1"/>
</dbReference>
<evidence type="ECO:0000256" key="10">
    <source>
        <dbReference type="PIRSR" id="PIRSR500134-2"/>
    </source>
</evidence>
<evidence type="ECO:0000256" key="11">
    <source>
        <dbReference type="PIRSR" id="PIRSR500134-3"/>
    </source>
</evidence>
<sequence>MKIAVVGTGYVGLVTGTCFAETGNQVVCVDIDERKVKMLQGGEIPIYEPGLDVLFDRNVAEGRLQFTTNLSEGIKEAEVIFLALPTPPGEDGSADLKYILKVADDLGNILDHYAVVIDKSTVPVGTAEKVTAAIAKNAKVDFDVVSNPEFLREGVAVEDFMKPDRVVVGTTSAKAKKIMEKLYAPLVRQGNPVIFMDERSAEMTKYAANSFLAMKITFMNEIANLCEKVGANVDDIRRGIGTDSRIGKRFLFAGIGYGGSCFPKDVQALAKTSADYDYDFRILKSVMDVNYDQKKKLLPMVNSYFNNDLKGKTIAVWGLAFKPYTDDIREAPALENIEALLQAGAQVVVYDPEAMANVKGLLGDQITYCHTPYAALDDADGLMIFTEWPQFRTPEFDKMGKLLKNKVIFDGRNLYELEQMKELGYTYFSIGRGCVDPQEA</sequence>